<dbReference type="InterPro" id="IPR000868">
    <property type="entry name" value="Isochorismatase-like_dom"/>
</dbReference>
<name>A0A2S5KKZ8_9PROT</name>
<sequence length="187" mass="20301">MSHPALIVIDVQQDYFAGGLMPLENPDAALQQINRLLAHFRAQGWPVVQIQHEMLSRPGRPAAFFIPGSPGMALHPDMQPEAGEALFIKHLPNSFAGTELHQHLQQQEISELVVVGMMTHMCVDSTSRAALDLGYSVRIALDATATRALSFADQQIPAAQVKTTVAAALHGTFAQVMSTDEVLQQLS</sequence>
<feature type="domain" description="Isochorismatase-like" evidence="2">
    <location>
        <begin position="5"/>
        <end position="160"/>
    </location>
</feature>
<dbReference type="OrthoDB" id="5794853at2"/>
<gene>
    <name evidence="3" type="ORF">C4K68_22040</name>
</gene>
<dbReference type="InterPro" id="IPR050272">
    <property type="entry name" value="Isochorismatase-like_hydrls"/>
</dbReference>
<evidence type="ECO:0000259" key="2">
    <source>
        <dbReference type="Pfam" id="PF00857"/>
    </source>
</evidence>
<dbReference type="Proteomes" id="UP000238196">
    <property type="component" value="Unassembled WGS sequence"/>
</dbReference>
<dbReference type="EMBL" id="PRLP01000106">
    <property type="protein sequence ID" value="PPC75315.1"/>
    <property type="molecule type" value="Genomic_DNA"/>
</dbReference>
<protein>
    <submittedName>
        <fullName evidence="3">Cysteine hydrolase</fullName>
    </submittedName>
</protein>
<dbReference type="PANTHER" id="PTHR43540">
    <property type="entry name" value="PEROXYUREIDOACRYLATE/UREIDOACRYLATE AMIDOHYDROLASE-RELATED"/>
    <property type="match status" value="1"/>
</dbReference>
<proteinExistence type="predicted"/>
<keyword evidence="1 3" id="KW-0378">Hydrolase</keyword>
<dbReference type="CDD" id="cd01014">
    <property type="entry name" value="nicotinamidase_related"/>
    <property type="match status" value="1"/>
</dbReference>
<dbReference type="InterPro" id="IPR036380">
    <property type="entry name" value="Isochorismatase-like_sf"/>
</dbReference>
<evidence type="ECO:0000256" key="1">
    <source>
        <dbReference type="ARBA" id="ARBA00022801"/>
    </source>
</evidence>
<dbReference type="SUPFAM" id="SSF52499">
    <property type="entry name" value="Isochorismatase-like hydrolases"/>
    <property type="match status" value="1"/>
</dbReference>
<evidence type="ECO:0000313" key="3">
    <source>
        <dbReference type="EMBL" id="PPC75315.1"/>
    </source>
</evidence>
<dbReference type="GO" id="GO:0016787">
    <property type="term" value="F:hydrolase activity"/>
    <property type="evidence" value="ECO:0007669"/>
    <property type="project" value="UniProtKB-KW"/>
</dbReference>
<evidence type="ECO:0000313" key="4">
    <source>
        <dbReference type="Proteomes" id="UP000238196"/>
    </source>
</evidence>
<comment type="caution">
    <text evidence="3">The sequence shown here is derived from an EMBL/GenBank/DDBJ whole genome shotgun (WGS) entry which is preliminary data.</text>
</comment>
<organism evidence="3 4">
    <name type="scientific">Proteobacteria bacterium 228</name>
    <dbReference type="NCBI Taxonomy" id="2083153"/>
    <lineage>
        <taxon>Bacteria</taxon>
        <taxon>Pseudomonadati</taxon>
        <taxon>Pseudomonadota</taxon>
    </lineage>
</organism>
<reference evidence="3 4" key="1">
    <citation type="submission" date="2018-02" db="EMBL/GenBank/DDBJ databases">
        <title>novel marine gammaproteobacteria from coastal saline agro ecosystem.</title>
        <authorList>
            <person name="Krishnan R."/>
            <person name="Ramesh Kumar N."/>
        </authorList>
    </citation>
    <scope>NUCLEOTIDE SEQUENCE [LARGE SCALE GENOMIC DNA]</scope>
    <source>
        <strain evidence="3 4">228</strain>
    </source>
</reference>
<accession>A0A2S5KKZ8</accession>
<dbReference type="AlphaFoldDB" id="A0A2S5KKZ8"/>
<dbReference type="PANTHER" id="PTHR43540:SF1">
    <property type="entry name" value="ISOCHORISMATASE HYDROLASE"/>
    <property type="match status" value="1"/>
</dbReference>
<dbReference type="Pfam" id="PF00857">
    <property type="entry name" value="Isochorismatase"/>
    <property type="match status" value="1"/>
</dbReference>
<dbReference type="Gene3D" id="3.40.50.850">
    <property type="entry name" value="Isochorismatase-like"/>
    <property type="match status" value="1"/>
</dbReference>